<dbReference type="Proteomes" id="UP000092993">
    <property type="component" value="Unassembled WGS sequence"/>
</dbReference>
<gene>
    <name evidence="1" type="ORF">A0H81_11852</name>
</gene>
<keyword evidence="2" id="KW-1185">Reference proteome</keyword>
<accession>A0A1C7LVP3</accession>
<protein>
    <submittedName>
        <fullName evidence="1">Uncharacterized protein</fullName>
    </submittedName>
</protein>
<evidence type="ECO:0000313" key="1">
    <source>
        <dbReference type="EMBL" id="OBZ68049.1"/>
    </source>
</evidence>
<proteinExistence type="predicted"/>
<dbReference type="AlphaFoldDB" id="A0A1C7LVP3"/>
<organism evidence="1 2">
    <name type="scientific">Grifola frondosa</name>
    <name type="common">Maitake</name>
    <name type="synonym">Polyporus frondosus</name>
    <dbReference type="NCBI Taxonomy" id="5627"/>
    <lineage>
        <taxon>Eukaryota</taxon>
        <taxon>Fungi</taxon>
        <taxon>Dikarya</taxon>
        <taxon>Basidiomycota</taxon>
        <taxon>Agaricomycotina</taxon>
        <taxon>Agaricomycetes</taxon>
        <taxon>Polyporales</taxon>
        <taxon>Grifolaceae</taxon>
        <taxon>Grifola</taxon>
    </lineage>
</organism>
<name>A0A1C7LVP3_GRIFR</name>
<dbReference type="EMBL" id="LUGG01000022">
    <property type="protein sequence ID" value="OBZ68049.1"/>
    <property type="molecule type" value="Genomic_DNA"/>
</dbReference>
<dbReference type="OrthoDB" id="2588098at2759"/>
<evidence type="ECO:0000313" key="2">
    <source>
        <dbReference type="Proteomes" id="UP000092993"/>
    </source>
</evidence>
<dbReference type="OMA" id="KEMHRGV"/>
<reference evidence="1 2" key="1">
    <citation type="submission" date="2016-03" db="EMBL/GenBank/DDBJ databases">
        <title>Whole genome sequencing of Grifola frondosa 9006-11.</title>
        <authorList>
            <person name="Min B."/>
            <person name="Park H."/>
            <person name="Kim J.-G."/>
            <person name="Cho H."/>
            <person name="Oh Y.-L."/>
            <person name="Kong W.-S."/>
            <person name="Choi I.-G."/>
        </authorList>
    </citation>
    <scope>NUCLEOTIDE SEQUENCE [LARGE SCALE GENOMIC DNA]</scope>
    <source>
        <strain evidence="1 2">9006-11</strain>
    </source>
</reference>
<comment type="caution">
    <text evidence="1">The sequence shown here is derived from an EMBL/GenBank/DDBJ whole genome shotgun (WGS) entry which is preliminary data.</text>
</comment>
<sequence length="390" mass="44262">MRFSPLSPIRDAVTRKETTRRLIKYNCPPHKVLLALFDALRYFILLNFYLLNFKAPEDGTILARVSESELMCCTHSQTSRDTYRINLDKKQILPAGLGGKLRELLFQYYPACLMDYLAVPVASSCPESKTVFTTTTVGLGRLRLPTELILIVFDKIDDPQDAVFLGLAHDALLPIGWNRIKALIMAASPIGSWAGDRIVCIGDYAESDDLPMLTLSERQELSTKKHNNLYQYASNEFTVAGDPVKWAPDAKLVARLSSHEQMMLRRIVDYPQDSQWVLCNLTKGQYITGEAIEDLFGEPPSLGPEHFTTFGFGHVLLAHICWSSDPTTGINCYRALSYGDWAGDEFEITTMQEMKSCEGEEPWEDVSDSFLEEINDLWEQEYGMDWREQI</sequence>